<dbReference type="Proteomes" id="UP000304912">
    <property type="component" value="Chromosome"/>
</dbReference>
<evidence type="ECO:0000259" key="1">
    <source>
        <dbReference type="PROSITE" id="PS50943"/>
    </source>
</evidence>
<evidence type="ECO:0000313" key="2">
    <source>
        <dbReference type="EMBL" id="QCZ94685.1"/>
    </source>
</evidence>
<dbReference type="InterPro" id="IPR001387">
    <property type="entry name" value="Cro/C1-type_HTH"/>
</dbReference>
<name>A0A5B7YGQ1_9ALTE</name>
<dbReference type="Pfam" id="PF01381">
    <property type="entry name" value="HTH_3"/>
    <property type="match status" value="1"/>
</dbReference>
<dbReference type="KEGG" id="salk:FBQ74_14950"/>
<dbReference type="Gene3D" id="1.10.260.40">
    <property type="entry name" value="lambda repressor-like DNA-binding domains"/>
    <property type="match status" value="1"/>
</dbReference>
<sequence>MEMKVNSKLIVQYRHQRAWSQQHLSMVAGVSLRTIQRIENEGNASFDTLKAIASAFDIEVNEITQKPSRIKAVHARLSASALVIGSVLLSIFITSSTTAATGIEIQAKTISQSKDKSATDFTGEVSMFIPHNEPFNIATVRRDAQSSNNFFQLRITAENATFLVRDAEITVAEEGVKIVAVQVTARNNGIPK</sequence>
<protein>
    <submittedName>
        <fullName evidence="2">Helix-turn-helix transcriptional regulator</fullName>
    </submittedName>
</protein>
<dbReference type="GO" id="GO:0003677">
    <property type="term" value="F:DNA binding"/>
    <property type="evidence" value="ECO:0007669"/>
    <property type="project" value="InterPro"/>
</dbReference>
<dbReference type="InterPro" id="IPR010982">
    <property type="entry name" value="Lambda_DNA-bd_dom_sf"/>
</dbReference>
<dbReference type="CDD" id="cd00093">
    <property type="entry name" value="HTH_XRE"/>
    <property type="match status" value="1"/>
</dbReference>
<dbReference type="SMART" id="SM00530">
    <property type="entry name" value="HTH_XRE"/>
    <property type="match status" value="1"/>
</dbReference>
<dbReference type="RefSeq" id="WP_139757421.1">
    <property type="nucleotide sequence ID" value="NZ_CP039852.1"/>
</dbReference>
<dbReference type="PROSITE" id="PS50943">
    <property type="entry name" value="HTH_CROC1"/>
    <property type="match status" value="1"/>
</dbReference>
<gene>
    <name evidence="2" type="ORF">FBQ74_14950</name>
</gene>
<accession>A0A5B7YGQ1</accession>
<evidence type="ECO:0000313" key="3">
    <source>
        <dbReference type="Proteomes" id="UP000304912"/>
    </source>
</evidence>
<reference evidence="2 3" key="1">
    <citation type="submission" date="2019-04" db="EMBL/GenBank/DDBJ databases">
        <title>Salinimonas iocasae sp. nov., a halophilic bacterium isolated from the outer tube casing of tubeworms in Okinawa Trough.</title>
        <authorList>
            <person name="Zhang H."/>
            <person name="Wang H."/>
            <person name="Li C."/>
        </authorList>
    </citation>
    <scope>NUCLEOTIDE SEQUENCE [LARGE SCALE GENOMIC DNA]</scope>
    <source>
        <strain evidence="2 3">KX18D6</strain>
    </source>
</reference>
<dbReference type="EMBL" id="CP039852">
    <property type="protein sequence ID" value="QCZ94685.1"/>
    <property type="molecule type" value="Genomic_DNA"/>
</dbReference>
<organism evidence="2 3">
    <name type="scientific">Salinimonas iocasae</name>
    <dbReference type="NCBI Taxonomy" id="2572577"/>
    <lineage>
        <taxon>Bacteria</taxon>
        <taxon>Pseudomonadati</taxon>
        <taxon>Pseudomonadota</taxon>
        <taxon>Gammaproteobacteria</taxon>
        <taxon>Alteromonadales</taxon>
        <taxon>Alteromonadaceae</taxon>
        <taxon>Alteromonas/Salinimonas group</taxon>
        <taxon>Salinimonas</taxon>
    </lineage>
</organism>
<dbReference type="SUPFAM" id="SSF47413">
    <property type="entry name" value="lambda repressor-like DNA-binding domains"/>
    <property type="match status" value="1"/>
</dbReference>
<keyword evidence="3" id="KW-1185">Reference proteome</keyword>
<dbReference type="OrthoDB" id="21915at2"/>
<proteinExistence type="predicted"/>
<dbReference type="AlphaFoldDB" id="A0A5B7YGQ1"/>
<feature type="domain" description="HTH cro/C1-type" evidence="1">
    <location>
        <begin position="10"/>
        <end position="63"/>
    </location>
</feature>